<feature type="compositionally biased region" description="Polar residues" evidence="1">
    <location>
        <begin position="29"/>
        <end position="39"/>
    </location>
</feature>
<keyword evidence="3" id="KW-1185">Reference proteome</keyword>
<name>A0AAV7PNM9_PLEWA</name>
<sequence length="153" mass="16602">MCGPGPDTSPPQWRGHRPDSANRVGDHGSATTGRSSSSPAVRDRDLQGVSRLCPDIWLLDPNRCTYEQTTIWPAQPTPRRPQQAVTRTGIRSTPLAQVSILCLSSTVVIPSERVSSLRQHKAPPAAGEVQPYPESESLVVTTHSARRPRPGPL</sequence>
<evidence type="ECO:0000313" key="2">
    <source>
        <dbReference type="EMBL" id="KAJ1129891.1"/>
    </source>
</evidence>
<reference evidence="2" key="1">
    <citation type="journal article" date="2022" name="bioRxiv">
        <title>Sequencing and chromosome-scale assembly of the giantPleurodeles waltlgenome.</title>
        <authorList>
            <person name="Brown T."/>
            <person name="Elewa A."/>
            <person name="Iarovenko S."/>
            <person name="Subramanian E."/>
            <person name="Araus A.J."/>
            <person name="Petzold A."/>
            <person name="Susuki M."/>
            <person name="Suzuki K.-i.T."/>
            <person name="Hayashi T."/>
            <person name="Toyoda A."/>
            <person name="Oliveira C."/>
            <person name="Osipova E."/>
            <person name="Leigh N.D."/>
            <person name="Simon A."/>
            <person name="Yun M.H."/>
        </authorList>
    </citation>
    <scope>NUCLEOTIDE SEQUENCE</scope>
    <source>
        <strain evidence="2">20211129_DDA</strain>
        <tissue evidence="2">Liver</tissue>
    </source>
</reference>
<feature type="compositionally biased region" description="Basic residues" evidence="1">
    <location>
        <begin position="144"/>
        <end position="153"/>
    </location>
</feature>
<dbReference type="Proteomes" id="UP001066276">
    <property type="component" value="Chromosome 7"/>
</dbReference>
<dbReference type="AlphaFoldDB" id="A0AAV7PNM9"/>
<proteinExistence type="predicted"/>
<dbReference type="EMBL" id="JANPWB010000011">
    <property type="protein sequence ID" value="KAJ1129891.1"/>
    <property type="molecule type" value="Genomic_DNA"/>
</dbReference>
<accession>A0AAV7PNM9</accession>
<feature type="compositionally biased region" description="Basic and acidic residues" evidence="1">
    <location>
        <begin position="16"/>
        <end position="26"/>
    </location>
</feature>
<evidence type="ECO:0000313" key="3">
    <source>
        <dbReference type="Proteomes" id="UP001066276"/>
    </source>
</evidence>
<feature type="region of interest" description="Disordered" evidence="1">
    <location>
        <begin position="116"/>
        <end position="153"/>
    </location>
</feature>
<comment type="caution">
    <text evidence="2">The sequence shown here is derived from an EMBL/GenBank/DDBJ whole genome shotgun (WGS) entry which is preliminary data.</text>
</comment>
<evidence type="ECO:0000256" key="1">
    <source>
        <dbReference type="SAM" id="MobiDB-lite"/>
    </source>
</evidence>
<feature type="region of interest" description="Disordered" evidence="1">
    <location>
        <begin position="1"/>
        <end position="46"/>
    </location>
</feature>
<organism evidence="2 3">
    <name type="scientific">Pleurodeles waltl</name>
    <name type="common">Iberian ribbed newt</name>
    <dbReference type="NCBI Taxonomy" id="8319"/>
    <lineage>
        <taxon>Eukaryota</taxon>
        <taxon>Metazoa</taxon>
        <taxon>Chordata</taxon>
        <taxon>Craniata</taxon>
        <taxon>Vertebrata</taxon>
        <taxon>Euteleostomi</taxon>
        <taxon>Amphibia</taxon>
        <taxon>Batrachia</taxon>
        <taxon>Caudata</taxon>
        <taxon>Salamandroidea</taxon>
        <taxon>Salamandridae</taxon>
        <taxon>Pleurodelinae</taxon>
        <taxon>Pleurodeles</taxon>
    </lineage>
</organism>
<gene>
    <name evidence="2" type="ORF">NDU88_008252</name>
</gene>
<protein>
    <submittedName>
        <fullName evidence="2">Uncharacterized protein</fullName>
    </submittedName>
</protein>